<reference evidence="1 2" key="1">
    <citation type="journal article" date="2019" name="Genome Biol. Evol.">
        <title>Toxin and genome evolution in a Drosophila defensive symbiosis.</title>
        <authorList>
            <person name="Ballinger M.J."/>
            <person name="Gawryluk R.M."/>
            <person name="Perlman S.J."/>
        </authorList>
    </citation>
    <scope>NUCLEOTIDE SEQUENCE [LARGE SCALE GENOMIC DNA]</scope>
    <source>
        <strain evidence="2">sNeo</strain>
    </source>
</reference>
<dbReference type="RefSeq" id="WP_127093445.1">
    <property type="nucleotide sequence ID" value="NZ_RAHC01000021.1"/>
</dbReference>
<dbReference type="GO" id="GO:0032259">
    <property type="term" value="P:methylation"/>
    <property type="evidence" value="ECO:0007669"/>
    <property type="project" value="InterPro"/>
</dbReference>
<evidence type="ECO:0000313" key="1">
    <source>
        <dbReference type="EMBL" id="RUP75306.1"/>
    </source>
</evidence>
<dbReference type="Gene3D" id="3.40.50.150">
    <property type="entry name" value="Vaccinia Virus protein VP39"/>
    <property type="match status" value="1"/>
</dbReference>
<dbReference type="GO" id="GO:0003676">
    <property type="term" value="F:nucleic acid binding"/>
    <property type="evidence" value="ECO:0007669"/>
    <property type="project" value="InterPro"/>
</dbReference>
<dbReference type="SUPFAM" id="SSF53335">
    <property type="entry name" value="S-adenosyl-L-methionine-dependent methyltransferases"/>
    <property type="match status" value="1"/>
</dbReference>
<organism evidence="1 2">
    <name type="scientific">Spiroplasma poulsonii</name>
    <dbReference type="NCBI Taxonomy" id="2138"/>
    <lineage>
        <taxon>Bacteria</taxon>
        <taxon>Bacillati</taxon>
        <taxon>Mycoplasmatota</taxon>
        <taxon>Mollicutes</taxon>
        <taxon>Entomoplasmatales</taxon>
        <taxon>Spiroplasmataceae</taxon>
        <taxon>Spiroplasma</taxon>
    </lineage>
</organism>
<gene>
    <name evidence="1" type="ORF">D6D54_08565</name>
</gene>
<dbReference type="PROSITE" id="PS00092">
    <property type="entry name" value="N6_MTASE"/>
    <property type="match status" value="1"/>
</dbReference>
<dbReference type="EMBL" id="RAHC01000021">
    <property type="protein sequence ID" value="RUP75306.1"/>
    <property type="molecule type" value="Genomic_DNA"/>
</dbReference>
<keyword evidence="1" id="KW-0808">Transferase</keyword>
<dbReference type="Proteomes" id="UP000274545">
    <property type="component" value="Unassembled WGS sequence"/>
</dbReference>
<name>A0A3S0ZV28_9MOLU</name>
<comment type="caution">
    <text evidence="1">The sequence shown here is derived from an EMBL/GenBank/DDBJ whole genome shotgun (WGS) entry which is preliminary data.</text>
</comment>
<sequence length="172" mass="20365">MINIKLLQNINLNDEWYTQKYAVKPILEFLKPNSKILCPFDTKDSEYVKVLTEAGHYILYTHIDQNKDFFTWTNEETKHFDYIISNPPFSKRKQVIEHLFTLGKPFVMLMPLVSITLKPIREKIAQCELLVFDKIIKFISNNGMICKNPPSETAYICHNVLPYQIMYRKLEE</sequence>
<protein>
    <submittedName>
        <fullName evidence="1">Sugar-phosphate nucleotidyltransferase</fullName>
    </submittedName>
</protein>
<dbReference type="InterPro" id="IPR029063">
    <property type="entry name" value="SAM-dependent_MTases_sf"/>
</dbReference>
<accession>A0A3S0ZV28</accession>
<dbReference type="InterPro" id="IPR002052">
    <property type="entry name" value="DNA_methylase_N6_adenine_CS"/>
</dbReference>
<evidence type="ECO:0000313" key="2">
    <source>
        <dbReference type="Proteomes" id="UP000274545"/>
    </source>
</evidence>
<dbReference type="GO" id="GO:0008168">
    <property type="term" value="F:methyltransferase activity"/>
    <property type="evidence" value="ECO:0007669"/>
    <property type="project" value="InterPro"/>
</dbReference>
<proteinExistence type="predicted"/>
<dbReference type="AlphaFoldDB" id="A0A3S0ZV28"/>